<sequence length="137" mass="15525">MNGHVALVYVLVYTKESLKIIKGVNFIFHIDEVHAGKLFENTPWVRERSTVTVSCGQGLITWQLIPAYHKRIPVYMGCTYTAQRERGSIEQDVGRSLISSRPHHNCTCINSHFFLSDCCLCDSCKSGRLVATYTKVE</sequence>
<comment type="caution">
    <text evidence="1">The sequence shown here is derived from an EMBL/GenBank/DDBJ whole genome shotgun (WGS) entry which is preliminary data.</text>
</comment>
<dbReference type="AlphaFoldDB" id="A0A8J2P1A4"/>
<dbReference type="Proteomes" id="UP000708208">
    <property type="component" value="Unassembled WGS sequence"/>
</dbReference>
<proteinExistence type="predicted"/>
<gene>
    <name evidence="1" type="ORF">AFUS01_LOCUS16981</name>
</gene>
<organism evidence="1 2">
    <name type="scientific">Allacma fusca</name>
    <dbReference type="NCBI Taxonomy" id="39272"/>
    <lineage>
        <taxon>Eukaryota</taxon>
        <taxon>Metazoa</taxon>
        <taxon>Ecdysozoa</taxon>
        <taxon>Arthropoda</taxon>
        <taxon>Hexapoda</taxon>
        <taxon>Collembola</taxon>
        <taxon>Symphypleona</taxon>
        <taxon>Sminthuridae</taxon>
        <taxon>Allacma</taxon>
    </lineage>
</organism>
<name>A0A8J2P1A4_9HEXA</name>
<reference evidence="1" key="1">
    <citation type="submission" date="2021-06" db="EMBL/GenBank/DDBJ databases">
        <authorList>
            <person name="Hodson N. C."/>
            <person name="Mongue J. A."/>
            <person name="Jaron S. K."/>
        </authorList>
    </citation>
    <scope>NUCLEOTIDE SEQUENCE</scope>
</reference>
<protein>
    <submittedName>
        <fullName evidence="1">Uncharacterized protein</fullName>
    </submittedName>
</protein>
<dbReference type="EMBL" id="CAJVCH010159559">
    <property type="protein sequence ID" value="CAG7728180.1"/>
    <property type="molecule type" value="Genomic_DNA"/>
</dbReference>
<evidence type="ECO:0000313" key="2">
    <source>
        <dbReference type="Proteomes" id="UP000708208"/>
    </source>
</evidence>
<accession>A0A8J2P1A4</accession>
<keyword evidence="2" id="KW-1185">Reference proteome</keyword>
<evidence type="ECO:0000313" key="1">
    <source>
        <dbReference type="EMBL" id="CAG7728180.1"/>
    </source>
</evidence>